<feature type="transmembrane region" description="Helical" evidence="3">
    <location>
        <begin position="68"/>
        <end position="87"/>
    </location>
</feature>
<dbReference type="InterPro" id="IPR004843">
    <property type="entry name" value="Calcineurin-like_PHP"/>
</dbReference>
<keyword evidence="3" id="KW-0472">Membrane</keyword>
<dbReference type="GO" id="GO:0016020">
    <property type="term" value="C:membrane"/>
    <property type="evidence" value="ECO:0007669"/>
    <property type="project" value="GOC"/>
</dbReference>
<keyword evidence="1" id="KW-0479">Metal-binding</keyword>
<evidence type="ECO:0000256" key="1">
    <source>
        <dbReference type="ARBA" id="ARBA00022723"/>
    </source>
</evidence>
<protein>
    <submittedName>
        <fullName evidence="5">Metallophosphoesterase</fullName>
    </submittedName>
</protein>
<proteinExistence type="predicted"/>
<reference evidence="5" key="2">
    <citation type="submission" date="2021-04" db="EMBL/GenBank/DDBJ databases">
        <authorList>
            <person name="Gilroy R."/>
        </authorList>
    </citation>
    <scope>NUCLEOTIDE SEQUENCE</scope>
    <source>
        <strain evidence="5">CHK169-11906</strain>
    </source>
</reference>
<dbReference type="CDD" id="cd07385">
    <property type="entry name" value="MPP_YkuE_C"/>
    <property type="match status" value="1"/>
</dbReference>
<name>A0A9D2L3X8_9BACT</name>
<evidence type="ECO:0000256" key="3">
    <source>
        <dbReference type="SAM" id="Phobius"/>
    </source>
</evidence>
<feature type="domain" description="Calcineurin-like phosphoesterase" evidence="4">
    <location>
        <begin position="141"/>
        <end position="328"/>
    </location>
</feature>
<sequence>MIWFVTAISILFAIVDWLVYRRRIRYKNNCIRRGFIGIVLVSYLLPILLIGIQTLLPDNSTAWMKTAQWIIFLYLLLQNCRLGYYLGLLVDHRRQFSRTGVVLALACAFMLVWGATHGRQAIVVNRVEVQSPRLPGSFDGLRIVQFSDLHIGTLINPEKEMNRLVDTINALHPDLIVFTGDLVNVRYSELTPRYREILGRLQAPYGILSVLGNHDVGRYIKDTIQLPADTSTRMLVKTQQEMGWHVLENETVYLHRGNDSISVSGIAFDRAQHIYRHRRKIPDVELTSAYQSIPEGTYNLTLAHVPQIWEEIIASGYGDLTLSGHVHSMQLRINLFGRGLSPASWLYKRWSGRYEDGLGHTLYINDGIGYVGYPMRLGAYPEVTLFILKR</sequence>
<dbReference type="Pfam" id="PF00149">
    <property type="entry name" value="Metallophos"/>
    <property type="match status" value="1"/>
</dbReference>
<dbReference type="Proteomes" id="UP000824259">
    <property type="component" value="Unassembled WGS sequence"/>
</dbReference>
<evidence type="ECO:0000313" key="6">
    <source>
        <dbReference type="Proteomes" id="UP000824259"/>
    </source>
</evidence>
<reference evidence="5" key="1">
    <citation type="journal article" date="2021" name="PeerJ">
        <title>Extensive microbial diversity within the chicken gut microbiome revealed by metagenomics and culture.</title>
        <authorList>
            <person name="Gilroy R."/>
            <person name="Ravi A."/>
            <person name="Getino M."/>
            <person name="Pursley I."/>
            <person name="Horton D.L."/>
            <person name="Alikhan N.F."/>
            <person name="Baker D."/>
            <person name="Gharbi K."/>
            <person name="Hall N."/>
            <person name="Watson M."/>
            <person name="Adriaenssens E.M."/>
            <person name="Foster-Nyarko E."/>
            <person name="Jarju S."/>
            <person name="Secka A."/>
            <person name="Antonio M."/>
            <person name="Oren A."/>
            <person name="Chaudhuri R.R."/>
            <person name="La Ragione R."/>
            <person name="Hildebrand F."/>
            <person name="Pallen M.J."/>
        </authorList>
    </citation>
    <scope>NUCLEOTIDE SEQUENCE</scope>
    <source>
        <strain evidence="5">CHK169-11906</strain>
    </source>
</reference>
<keyword evidence="3" id="KW-0812">Transmembrane</keyword>
<dbReference type="InterPro" id="IPR029052">
    <property type="entry name" value="Metallo-depent_PP-like"/>
</dbReference>
<feature type="transmembrane region" description="Helical" evidence="3">
    <location>
        <begin position="34"/>
        <end position="56"/>
    </location>
</feature>
<keyword evidence="2" id="KW-0378">Hydrolase</keyword>
<dbReference type="GO" id="GO:0046872">
    <property type="term" value="F:metal ion binding"/>
    <property type="evidence" value="ECO:0007669"/>
    <property type="project" value="UniProtKB-KW"/>
</dbReference>
<dbReference type="InterPro" id="IPR051158">
    <property type="entry name" value="Metallophosphoesterase_sf"/>
</dbReference>
<feature type="transmembrane region" description="Helical" evidence="3">
    <location>
        <begin position="6"/>
        <end position="22"/>
    </location>
</feature>
<comment type="caution">
    <text evidence="5">The sequence shown here is derived from an EMBL/GenBank/DDBJ whole genome shotgun (WGS) entry which is preliminary data.</text>
</comment>
<evidence type="ECO:0000313" key="5">
    <source>
        <dbReference type="EMBL" id="HJA98635.1"/>
    </source>
</evidence>
<evidence type="ECO:0000256" key="2">
    <source>
        <dbReference type="ARBA" id="ARBA00022801"/>
    </source>
</evidence>
<dbReference type="GO" id="GO:0008758">
    <property type="term" value="F:UDP-2,3-diacylglucosamine hydrolase activity"/>
    <property type="evidence" value="ECO:0007669"/>
    <property type="project" value="TreeGrafter"/>
</dbReference>
<accession>A0A9D2L3X8</accession>
<dbReference type="SUPFAM" id="SSF56300">
    <property type="entry name" value="Metallo-dependent phosphatases"/>
    <property type="match status" value="1"/>
</dbReference>
<dbReference type="PANTHER" id="PTHR31302:SF31">
    <property type="entry name" value="PHOSPHODIESTERASE YAEI"/>
    <property type="match status" value="1"/>
</dbReference>
<dbReference type="EMBL" id="DWYR01000009">
    <property type="protein sequence ID" value="HJA98635.1"/>
    <property type="molecule type" value="Genomic_DNA"/>
</dbReference>
<dbReference type="Gene3D" id="3.60.21.10">
    <property type="match status" value="1"/>
</dbReference>
<evidence type="ECO:0000259" key="4">
    <source>
        <dbReference type="Pfam" id="PF00149"/>
    </source>
</evidence>
<feature type="transmembrane region" description="Helical" evidence="3">
    <location>
        <begin position="99"/>
        <end position="116"/>
    </location>
</feature>
<organism evidence="5 6">
    <name type="scientific">Candidatus Alistipes avicola</name>
    <dbReference type="NCBI Taxonomy" id="2838432"/>
    <lineage>
        <taxon>Bacteria</taxon>
        <taxon>Pseudomonadati</taxon>
        <taxon>Bacteroidota</taxon>
        <taxon>Bacteroidia</taxon>
        <taxon>Bacteroidales</taxon>
        <taxon>Rikenellaceae</taxon>
        <taxon>Alistipes</taxon>
    </lineage>
</organism>
<gene>
    <name evidence="5" type="ORF">H9779_03420</name>
</gene>
<dbReference type="PANTHER" id="PTHR31302">
    <property type="entry name" value="TRANSMEMBRANE PROTEIN WITH METALLOPHOSPHOESTERASE DOMAIN-RELATED"/>
    <property type="match status" value="1"/>
</dbReference>
<keyword evidence="3" id="KW-1133">Transmembrane helix</keyword>
<dbReference type="AlphaFoldDB" id="A0A9D2L3X8"/>
<dbReference type="GO" id="GO:0009245">
    <property type="term" value="P:lipid A biosynthetic process"/>
    <property type="evidence" value="ECO:0007669"/>
    <property type="project" value="TreeGrafter"/>
</dbReference>